<name>A0A0F6A5R8_9GAMM</name>
<reference evidence="3 4" key="1">
    <citation type="journal article" date="2015" name="BMC Genomics">
        <title>Genome mining reveals unlocked bioactive potential of marine Gram-negative bacteria.</title>
        <authorList>
            <person name="Machado H."/>
            <person name="Sonnenschein E.C."/>
            <person name="Melchiorsen J."/>
            <person name="Gram L."/>
        </authorList>
    </citation>
    <scope>NUCLEOTIDE SEQUENCE [LARGE SCALE GENOMIC DNA]</scope>
    <source>
        <strain evidence="3 4">S4054</strain>
    </source>
</reference>
<dbReference type="PANTHER" id="PTHR31423">
    <property type="entry name" value="YBAK DOMAIN-CONTAINING PROTEIN"/>
    <property type="match status" value="1"/>
</dbReference>
<evidence type="ECO:0000313" key="3">
    <source>
        <dbReference type="EMBL" id="KKE81547.1"/>
    </source>
</evidence>
<feature type="domain" description="YbaK/aminoacyl-tRNA synthetase-associated" evidence="2">
    <location>
        <begin position="33"/>
        <end position="150"/>
    </location>
</feature>
<dbReference type="SUPFAM" id="SSF55826">
    <property type="entry name" value="YbaK/ProRS associated domain"/>
    <property type="match status" value="1"/>
</dbReference>
<sequence length="173" mass="19873">MILPSSEWLGERLAQLGIDYISYEHVPLANCTVAKEIGLEREGVGLKNLFLRDNYGKRHFLVITLADKQLDLKALSKQQGVSRLGFCSSERLEKYLKVKPGSVSALATLNDEHKQVELWLDGELRQAKQWQCHPFENDKTWVITLEDLKAFWRNSGHEPSWVTLPERKLSNVK</sequence>
<dbReference type="CDD" id="cd04335">
    <property type="entry name" value="PrdX_deacylase"/>
    <property type="match status" value="1"/>
</dbReference>
<dbReference type="InterPro" id="IPR007214">
    <property type="entry name" value="YbaK/aa-tRNA-synth-assoc-dom"/>
</dbReference>
<protein>
    <recommendedName>
        <fullName evidence="2">YbaK/aminoacyl-tRNA synthetase-associated domain-containing protein</fullName>
    </recommendedName>
</protein>
<gene>
    <name evidence="3" type="ORF">N479_22355</name>
</gene>
<dbReference type="EMBL" id="AUXW01000186">
    <property type="protein sequence ID" value="KKE81547.1"/>
    <property type="molecule type" value="Genomic_DNA"/>
</dbReference>
<comment type="similarity">
    <text evidence="1">Belongs to the PRORSD1 family.</text>
</comment>
<dbReference type="PANTHER" id="PTHR31423:SF3">
    <property type="entry name" value="PROLYL-TRNA SYNTHETASE ASSOCIATED DOMAIN-CONTAINING PROTEIN 1-RELATED"/>
    <property type="match status" value="1"/>
</dbReference>
<proteinExistence type="inferred from homology"/>
<dbReference type="Gene3D" id="3.90.960.10">
    <property type="entry name" value="YbaK/aminoacyl-tRNA synthetase-associated domain"/>
    <property type="match status" value="1"/>
</dbReference>
<evidence type="ECO:0000256" key="1">
    <source>
        <dbReference type="ARBA" id="ARBA00010201"/>
    </source>
</evidence>
<accession>A0A0F6A5R8</accession>
<comment type="caution">
    <text evidence="3">The sequence shown here is derived from an EMBL/GenBank/DDBJ whole genome shotgun (WGS) entry which is preliminary data.</text>
</comment>
<evidence type="ECO:0000313" key="4">
    <source>
        <dbReference type="Proteomes" id="UP000033434"/>
    </source>
</evidence>
<dbReference type="InterPro" id="IPR040285">
    <property type="entry name" value="ProX/PRXD1"/>
</dbReference>
<evidence type="ECO:0000259" key="2">
    <source>
        <dbReference type="Pfam" id="PF04073"/>
    </source>
</evidence>
<dbReference type="Proteomes" id="UP000033434">
    <property type="component" value="Unassembled WGS sequence"/>
</dbReference>
<dbReference type="GO" id="GO:0002161">
    <property type="term" value="F:aminoacyl-tRNA deacylase activity"/>
    <property type="evidence" value="ECO:0007669"/>
    <property type="project" value="InterPro"/>
</dbReference>
<dbReference type="InterPro" id="IPR036754">
    <property type="entry name" value="YbaK/aa-tRNA-synt-asso_dom_sf"/>
</dbReference>
<organism evidence="3 4">
    <name type="scientific">Pseudoalteromonas luteoviolacea S4054</name>
    <dbReference type="NCBI Taxonomy" id="1129367"/>
    <lineage>
        <taxon>Bacteria</taxon>
        <taxon>Pseudomonadati</taxon>
        <taxon>Pseudomonadota</taxon>
        <taxon>Gammaproteobacteria</taxon>
        <taxon>Alteromonadales</taxon>
        <taxon>Pseudoalteromonadaceae</taxon>
        <taxon>Pseudoalteromonas</taxon>
    </lineage>
</organism>
<dbReference type="Pfam" id="PF04073">
    <property type="entry name" value="tRNA_edit"/>
    <property type="match status" value="1"/>
</dbReference>
<dbReference type="AlphaFoldDB" id="A0A0F6A5R8"/>